<comment type="similarity">
    <text evidence="1">Belongs to the class-III pyridoxal-phosphate-dependent aminotransferase family.</text>
</comment>
<organism evidence="2 3">
    <name type="scientific">Aspergillus glaucus CBS 516.65</name>
    <dbReference type="NCBI Taxonomy" id="1160497"/>
    <lineage>
        <taxon>Eukaryota</taxon>
        <taxon>Fungi</taxon>
        <taxon>Dikarya</taxon>
        <taxon>Ascomycota</taxon>
        <taxon>Pezizomycotina</taxon>
        <taxon>Eurotiomycetes</taxon>
        <taxon>Eurotiomycetidae</taxon>
        <taxon>Eurotiales</taxon>
        <taxon>Aspergillaceae</taxon>
        <taxon>Aspergillus</taxon>
        <taxon>Aspergillus subgen. Aspergillus</taxon>
    </lineage>
</organism>
<evidence type="ECO:0000256" key="1">
    <source>
        <dbReference type="ARBA" id="ARBA00008954"/>
    </source>
</evidence>
<dbReference type="OrthoDB" id="5419315at2759"/>
<gene>
    <name evidence="2" type="ORF">ASPGLDRAFT_791262</name>
</gene>
<dbReference type="VEuPathDB" id="FungiDB:ASPGLDRAFT_791262"/>
<dbReference type="InterPro" id="IPR015422">
    <property type="entry name" value="PyrdxlP-dep_Trfase_small"/>
</dbReference>
<keyword evidence="3" id="KW-1185">Reference proteome</keyword>
<dbReference type="Gene3D" id="3.90.1150.10">
    <property type="entry name" value="Aspartate Aminotransferase, domain 1"/>
    <property type="match status" value="1"/>
</dbReference>
<dbReference type="AlphaFoldDB" id="A0A1L9VA54"/>
<dbReference type="RefSeq" id="XP_022397534.1">
    <property type="nucleotide sequence ID" value="XM_022550006.1"/>
</dbReference>
<dbReference type="PANTHER" id="PTHR43094:SF1">
    <property type="entry name" value="AMINOTRANSFERASE CLASS-III"/>
    <property type="match status" value="1"/>
</dbReference>
<dbReference type="SUPFAM" id="SSF53383">
    <property type="entry name" value="PLP-dependent transferases"/>
    <property type="match status" value="1"/>
</dbReference>
<dbReference type="Proteomes" id="UP000184300">
    <property type="component" value="Unassembled WGS sequence"/>
</dbReference>
<evidence type="ECO:0000313" key="2">
    <source>
        <dbReference type="EMBL" id="OJJ80836.1"/>
    </source>
</evidence>
<accession>A0A1L9VA54</accession>
<dbReference type="EMBL" id="KV878908">
    <property type="protein sequence ID" value="OJJ80836.1"/>
    <property type="molecule type" value="Genomic_DNA"/>
</dbReference>
<dbReference type="InterPro" id="IPR015424">
    <property type="entry name" value="PyrdxlP-dep_Trfase"/>
</dbReference>
<sequence length="120" mass="13465">MGSNLEALLHEKIDPLPFVGDIRGRGLFWAVEFVADKQSKTPFTPEADFSNTIVRNALKNGLNILGNLGHTGRYYIDHVIICPPYIVTESDLEQIVCRFCGMQSSRQVGHFLNEEVPFTV</sequence>
<dbReference type="GeneID" id="34466266"/>
<dbReference type="GO" id="GO:0005829">
    <property type="term" value="C:cytosol"/>
    <property type="evidence" value="ECO:0007669"/>
    <property type="project" value="TreeGrafter"/>
</dbReference>
<proteinExistence type="inferred from homology"/>
<name>A0A1L9VA54_ASPGL</name>
<reference evidence="3" key="1">
    <citation type="journal article" date="2017" name="Genome Biol.">
        <title>Comparative genomics reveals high biological diversity and specific adaptations in the industrially and medically important fungal genus Aspergillus.</title>
        <authorList>
            <person name="de Vries R.P."/>
            <person name="Riley R."/>
            <person name="Wiebenga A."/>
            <person name="Aguilar-Osorio G."/>
            <person name="Amillis S."/>
            <person name="Uchima C.A."/>
            <person name="Anderluh G."/>
            <person name="Asadollahi M."/>
            <person name="Askin M."/>
            <person name="Barry K."/>
            <person name="Battaglia E."/>
            <person name="Bayram O."/>
            <person name="Benocci T."/>
            <person name="Braus-Stromeyer S.A."/>
            <person name="Caldana C."/>
            <person name="Canovas D."/>
            <person name="Cerqueira G.C."/>
            <person name="Chen F."/>
            <person name="Chen W."/>
            <person name="Choi C."/>
            <person name="Clum A."/>
            <person name="Dos Santos R.A."/>
            <person name="Damasio A.R."/>
            <person name="Diallinas G."/>
            <person name="Emri T."/>
            <person name="Fekete E."/>
            <person name="Flipphi M."/>
            <person name="Freyberg S."/>
            <person name="Gallo A."/>
            <person name="Gournas C."/>
            <person name="Habgood R."/>
            <person name="Hainaut M."/>
            <person name="Harispe M.L."/>
            <person name="Henrissat B."/>
            <person name="Hilden K.S."/>
            <person name="Hope R."/>
            <person name="Hossain A."/>
            <person name="Karabika E."/>
            <person name="Karaffa L."/>
            <person name="Karanyi Z."/>
            <person name="Krasevec N."/>
            <person name="Kuo A."/>
            <person name="Kusch H."/>
            <person name="LaButti K."/>
            <person name="Lagendijk E.L."/>
            <person name="Lapidus A."/>
            <person name="Levasseur A."/>
            <person name="Lindquist E."/>
            <person name="Lipzen A."/>
            <person name="Logrieco A.F."/>
            <person name="MacCabe A."/>
            <person name="Maekelae M.R."/>
            <person name="Malavazi I."/>
            <person name="Melin P."/>
            <person name="Meyer V."/>
            <person name="Mielnichuk N."/>
            <person name="Miskei M."/>
            <person name="Molnar A.P."/>
            <person name="Mule G."/>
            <person name="Ngan C.Y."/>
            <person name="Orejas M."/>
            <person name="Orosz E."/>
            <person name="Ouedraogo J.P."/>
            <person name="Overkamp K.M."/>
            <person name="Park H.-S."/>
            <person name="Perrone G."/>
            <person name="Piumi F."/>
            <person name="Punt P.J."/>
            <person name="Ram A.F."/>
            <person name="Ramon A."/>
            <person name="Rauscher S."/>
            <person name="Record E."/>
            <person name="Riano-Pachon D.M."/>
            <person name="Robert V."/>
            <person name="Roehrig J."/>
            <person name="Ruller R."/>
            <person name="Salamov A."/>
            <person name="Salih N.S."/>
            <person name="Samson R.A."/>
            <person name="Sandor E."/>
            <person name="Sanguinetti M."/>
            <person name="Schuetze T."/>
            <person name="Sepcic K."/>
            <person name="Shelest E."/>
            <person name="Sherlock G."/>
            <person name="Sophianopoulou V."/>
            <person name="Squina F.M."/>
            <person name="Sun H."/>
            <person name="Susca A."/>
            <person name="Todd R.B."/>
            <person name="Tsang A."/>
            <person name="Unkles S.E."/>
            <person name="van de Wiele N."/>
            <person name="van Rossen-Uffink D."/>
            <person name="Oliveira J.V."/>
            <person name="Vesth T.C."/>
            <person name="Visser J."/>
            <person name="Yu J.-H."/>
            <person name="Zhou M."/>
            <person name="Andersen M.R."/>
            <person name="Archer D.B."/>
            <person name="Baker S.E."/>
            <person name="Benoit I."/>
            <person name="Brakhage A.A."/>
            <person name="Braus G.H."/>
            <person name="Fischer R."/>
            <person name="Frisvad J.C."/>
            <person name="Goldman G.H."/>
            <person name="Houbraken J."/>
            <person name="Oakley B."/>
            <person name="Pocsi I."/>
            <person name="Scazzocchio C."/>
            <person name="Seiboth B."/>
            <person name="vanKuyk P.A."/>
            <person name="Wortman J."/>
            <person name="Dyer P.S."/>
            <person name="Grigoriev I.V."/>
        </authorList>
    </citation>
    <scope>NUCLEOTIDE SEQUENCE [LARGE SCALE GENOMIC DNA]</scope>
    <source>
        <strain evidence="3">CBS 516.65</strain>
    </source>
</reference>
<protein>
    <recommendedName>
        <fullName evidence="4">Aminotransferase class III</fullName>
    </recommendedName>
</protein>
<dbReference type="PANTHER" id="PTHR43094">
    <property type="entry name" value="AMINOTRANSFERASE"/>
    <property type="match status" value="1"/>
</dbReference>
<evidence type="ECO:0008006" key="4">
    <source>
        <dbReference type="Google" id="ProtNLM"/>
    </source>
</evidence>
<evidence type="ECO:0000313" key="3">
    <source>
        <dbReference type="Proteomes" id="UP000184300"/>
    </source>
</evidence>
<dbReference type="STRING" id="1160497.A0A1L9VA54"/>